<accession>A0ABP6RYB0</accession>
<dbReference type="SUPFAM" id="SSF54211">
    <property type="entry name" value="Ribosomal protein S5 domain 2-like"/>
    <property type="match status" value="1"/>
</dbReference>
<gene>
    <name evidence="5 8" type="primary">rpsI</name>
    <name evidence="8" type="ORF">GCM10020366_54640</name>
</gene>
<evidence type="ECO:0000256" key="7">
    <source>
        <dbReference type="SAM" id="MobiDB-lite"/>
    </source>
</evidence>
<feature type="compositionally biased region" description="Basic residues" evidence="7">
    <location>
        <begin position="176"/>
        <end position="190"/>
    </location>
</feature>
<reference evidence="9" key="1">
    <citation type="journal article" date="2019" name="Int. J. Syst. Evol. Microbiol.">
        <title>The Global Catalogue of Microorganisms (GCM) 10K type strain sequencing project: providing services to taxonomists for standard genome sequencing and annotation.</title>
        <authorList>
            <consortium name="The Broad Institute Genomics Platform"/>
            <consortium name="The Broad Institute Genome Sequencing Center for Infectious Disease"/>
            <person name="Wu L."/>
            <person name="Ma J."/>
        </authorList>
    </citation>
    <scope>NUCLEOTIDE SEQUENCE [LARGE SCALE GENOMIC DNA]</scope>
    <source>
        <strain evidence="9">JCM 9687</strain>
    </source>
</reference>
<evidence type="ECO:0000313" key="8">
    <source>
        <dbReference type="EMBL" id="GAA3363296.1"/>
    </source>
</evidence>
<dbReference type="NCBIfam" id="NF001099">
    <property type="entry name" value="PRK00132.1"/>
    <property type="match status" value="1"/>
</dbReference>
<evidence type="ECO:0000256" key="2">
    <source>
        <dbReference type="ARBA" id="ARBA00022980"/>
    </source>
</evidence>
<feature type="region of interest" description="Disordered" evidence="7">
    <location>
        <begin position="157"/>
        <end position="190"/>
    </location>
</feature>
<evidence type="ECO:0000256" key="1">
    <source>
        <dbReference type="ARBA" id="ARBA00005251"/>
    </source>
</evidence>
<dbReference type="GO" id="GO:0005840">
    <property type="term" value="C:ribosome"/>
    <property type="evidence" value="ECO:0007669"/>
    <property type="project" value="UniProtKB-KW"/>
</dbReference>
<dbReference type="PROSITE" id="PS00360">
    <property type="entry name" value="RIBOSOMAL_S9"/>
    <property type="match status" value="1"/>
</dbReference>
<dbReference type="InterPro" id="IPR014721">
    <property type="entry name" value="Ribsml_uS5_D2-typ_fold_subgr"/>
</dbReference>
<dbReference type="Proteomes" id="UP001500483">
    <property type="component" value="Unassembled WGS sequence"/>
</dbReference>
<comment type="similarity">
    <text evidence="1 5 6">Belongs to the universal ribosomal protein uS9 family.</text>
</comment>
<keyword evidence="3 5" id="KW-0687">Ribonucleoprotein</keyword>
<dbReference type="EMBL" id="BAAAYK010000038">
    <property type="protein sequence ID" value="GAA3363296.1"/>
    <property type="molecule type" value="Genomic_DNA"/>
</dbReference>
<dbReference type="HAMAP" id="MF_00532_B">
    <property type="entry name" value="Ribosomal_uS9_B"/>
    <property type="match status" value="1"/>
</dbReference>
<dbReference type="InterPro" id="IPR020568">
    <property type="entry name" value="Ribosomal_Su5_D2-typ_SF"/>
</dbReference>
<protein>
    <recommendedName>
        <fullName evidence="4 5">Small ribosomal subunit protein uS9</fullName>
    </recommendedName>
</protein>
<keyword evidence="2 5" id="KW-0689">Ribosomal protein</keyword>
<comment type="caution">
    <text evidence="8">The sequence shown here is derived from an EMBL/GenBank/DDBJ whole genome shotgun (WGS) entry which is preliminary data.</text>
</comment>
<evidence type="ECO:0000256" key="5">
    <source>
        <dbReference type="HAMAP-Rule" id="MF_00532"/>
    </source>
</evidence>
<dbReference type="InterPro" id="IPR023035">
    <property type="entry name" value="Ribosomal_uS9_bac/plastid"/>
</dbReference>
<evidence type="ECO:0000256" key="4">
    <source>
        <dbReference type="ARBA" id="ARBA00035259"/>
    </source>
</evidence>
<dbReference type="Pfam" id="PF00380">
    <property type="entry name" value="Ribosomal_S9"/>
    <property type="match status" value="1"/>
</dbReference>
<sequence>MTEGPEDQPVTTPAPEETPVIETVGEDVVENIGEHFAENTEVDADVETDVEDAPQEFAPIPSGRAVQTVGRRKEAIVRVRLTSGNGGFKLNGKALEDYFPNKVHQQIVKEPLVLVERAEGFDVHANLNGGGPSGQAGALRMAIARALVELEADDRPALKKAGMLTRDPREKERKKYGLKKARKAPQYSKR</sequence>
<dbReference type="PANTHER" id="PTHR21569">
    <property type="entry name" value="RIBOSOMAL PROTEIN S9"/>
    <property type="match status" value="1"/>
</dbReference>
<evidence type="ECO:0000256" key="6">
    <source>
        <dbReference type="RuleBase" id="RU003815"/>
    </source>
</evidence>
<evidence type="ECO:0000313" key="9">
    <source>
        <dbReference type="Proteomes" id="UP001500483"/>
    </source>
</evidence>
<name>A0ABP6RYB0_9PSEU</name>
<dbReference type="InterPro" id="IPR020574">
    <property type="entry name" value="Ribosomal_uS9_CS"/>
</dbReference>
<feature type="compositionally biased region" description="Basic and acidic residues" evidence="7">
    <location>
        <begin position="166"/>
        <end position="175"/>
    </location>
</feature>
<organism evidence="8 9">
    <name type="scientific">Saccharopolyspora gregorii</name>
    <dbReference type="NCBI Taxonomy" id="33914"/>
    <lineage>
        <taxon>Bacteria</taxon>
        <taxon>Bacillati</taxon>
        <taxon>Actinomycetota</taxon>
        <taxon>Actinomycetes</taxon>
        <taxon>Pseudonocardiales</taxon>
        <taxon>Pseudonocardiaceae</taxon>
        <taxon>Saccharopolyspora</taxon>
    </lineage>
</organism>
<evidence type="ECO:0000256" key="3">
    <source>
        <dbReference type="ARBA" id="ARBA00023274"/>
    </source>
</evidence>
<dbReference type="Gene3D" id="3.30.230.10">
    <property type="match status" value="1"/>
</dbReference>
<dbReference type="PANTHER" id="PTHR21569:SF1">
    <property type="entry name" value="SMALL RIBOSOMAL SUBUNIT PROTEIN US9M"/>
    <property type="match status" value="1"/>
</dbReference>
<keyword evidence="9" id="KW-1185">Reference proteome</keyword>
<proteinExistence type="inferred from homology"/>
<dbReference type="InterPro" id="IPR000754">
    <property type="entry name" value="Ribosomal_uS9"/>
</dbReference>